<dbReference type="AlphaFoldDB" id="A0A7W9AGW0"/>
<dbReference type="SMART" id="SM00354">
    <property type="entry name" value="HTH_LACI"/>
    <property type="match status" value="1"/>
</dbReference>
<comment type="caution">
    <text evidence="5">The sequence shown here is derived from an EMBL/GenBank/DDBJ whole genome shotgun (WGS) entry which is preliminary data.</text>
</comment>
<dbReference type="SUPFAM" id="SSF47413">
    <property type="entry name" value="lambda repressor-like DNA-binding domains"/>
    <property type="match status" value="1"/>
</dbReference>
<dbReference type="PROSITE" id="PS00356">
    <property type="entry name" value="HTH_LACI_1"/>
    <property type="match status" value="1"/>
</dbReference>
<dbReference type="Pfam" id="PF13377">
    <property type="entry name" value="Peripla_BP_3"/>
    <property type="match status" value="1"/>
</dbReference>
<dbReference type="PANTHER" id="PTHR30146">
    <property type="entry name" value="LACI-RELATED TRANSCRIPTIONAL REPRESSOR"/>
    <property type="match status" value="1"/>
</dbReference>
<protein>
    <submittedName>
        <fullName evidence="5">LacI family transcriptional regulator</fullName>
    </submittedName>
</protein>
<evidence type="ECO:0000259" key="4">
    <source>
        <dbReference type="PROSITE" id="PS50932"/>
    </source>
</evidence>
<keyword evidence="3" id="KW-0804">Transcription</keyword>
<keyword evidence="2" id="KW-0238">DNA-binding</keyword>
<dbReference type="EMBL" id="JACIJC010000002">
    <property type="protein sequence ID" value="MBB5685348.1"/>
    <property type="molecule type" value="Genomic_DNA"/>
</dbReference>
<dbReference type="InterPro" id="IPR000843">
    <property type="entry name" value="HTH_LacI"/>
</dbReference>
<dbReference type="CDD" id="cd01545">
    <property type="entry name" value="PBP1_SalR"/>
    <property type="match status" value="1"/>
</dbReference>
<dbReference type="Gene3D" id="1.10.260.40">
    <property type="entry name" value="lambda repressor-like DNA-binding domains"/>
    <property type="match status" value="1"/>
</dbReference>
<organism evidence="5 6">
    <name type="scientific">Sphingobium boeckii</name>
    <dbReference type="NCBI Taxonomy" id="1082345"/>
    <lineage>
        <taxon>Bacteria</taxon>
        <taxon>Pseudomonadati</taxon>
        <taxon>Pseudomonadota</taxon>
        <taxon>Alphaproteobacteria</taxon>
        <taxon>Sphingomonadales</taxon>
        <taxon>Sphingomonadaceae</taxon>
        <taxon>Sphingobium</taxon>
    </lineage>
</organism>
<keyword evidence="6" id="KW-1185">Reference proteome</keyword>
<feature type="domain" description="HTH lacI-type" evidence="4">
    <location>
        <begin position="13"/>
        <end position="67"/>
    </location>
</feature>
<dbReference type="InterPro" id="IPR010982">
    <property type="entry name" value="Lambda_DNA-bd_dom_sf"/>
</dbReference>
<dbReference type="InterPro" id="IPR028082">
    <property type="entry name" value="Peripla_BP_I"/>
</dbReference>
<accession>A0A7W9AGW0</accession>
<keyword evidence="1" id="KW-0805">Transcription regulation</keyword>
<dbReference type="PRINTS" id="PR00036">
    <property type="entry name" value="HTHLACI"/>
</dbReference>
<proteinExistence type="predicted"/>
<gene>
    <name evidence="5" type="ORF">FHS49_001356</name>
</gene>
<sequence length="353" mass="37163">MKLTTSRRSGAAPTLSDVARAAGVSPMTVSRVINRDGNVRAATQHKVEAAIAALKYAPNTAARSLASGAQTRIALIYGNPSSAYLSEVLVGCLTEASRSDVQLVLERCDTSQDHADIIRRIVEWKVDGVILPPPFCDAGDIVAALLQADMPTAVLATGVPAPGTFALSIDDSAAARAMTDYLIALGHKRIGFIVGHPNQTASAKRLAGYRQAIAAAGLPDDPMLIAAGDFSYRSGLAAADRLLALPERPSAIFASNDDMAAAVIAAAHRLHLDIPAQLTVCGFDDTALATTISPELTTVRQPIAQMAQAAVAMLADFARARRAGRDVRPETRLFDHQVIRRETDAKPTGVSRA</sequence>
<name>A0A7W9AGW0_9SPHN</name>
<dbReference type="SUPFAM" id="SSF53822">
    <property type="entry name" value="Periplasmic binding protein-like I"/>
    <property type="match status" value="1"/>
</dbReference>
<dbReference type="Pfam" id="PF00356">
    <property type="entry name" value="LacI"/>
    <property type="match status" value="1"/>
</dbReference>
<dbReference type="GO" id="GO:0003700">
    <property type="term" value="F:DNA-binding transcription factor activity"/>
    <property type="evidence" value="ECO:0007669"/>
    <property type="project" value="TreeGrafter"/>
</dbReference>
<dbReference type="RefSeq" id="WP_184016615.1">
    <property type="nucleotide sequence ID" value="NZ_JACIJC010000002.1"/>
</dbReference>
<reference evidence="5 6" key="1">
    <citation type="submission" date="2020-08" db="EMBL/GenBank/DDBJ databases">
        <title>Genomic Encyclopedia of Type Strains, Phase IV (KMG-IV): sequencing the most valuable type-strain genomes for metagenomic binning, comparative biology and taxonomic classification.</title>
        <authorList>
            <person name="Goeker M."/>
        </authorList>
    </citation>
    <scope>NUCLEOTIDE SEQUENCE [LARGE SCALE GENOMIC DNA]</scope>
    <source>
        <strain evidence="5 6">DSM 25079</strain>
    </source>
</reference>
<evidence type="ECO:0000313" key="6">
    <source>
        <dbReference type="Proteomes" id="UP000549617"/>
    </source>
</evidence>
<evidence type="ECO:0000313" key="5">
    <source>
        <dbReference type="EMBL" id="MBB5685348.1"/>
    </source>
</evidence>
<dbReference type="CDD" id="cd01392">
    <property type="entry name" value="HTH_LacI"/>
    <property type="match status" value="1"/>
</dbReference>
<dbReference type="PANTHER" id="PTHR30146:SF153">
    <property type="entry name" value="LACTOSE OPERON REPRESSOR"/>
    <property type="match status" value="1"/>
</dbReference>
<evidence type="ECO:0000256" key="3">
    <source>
        <dbReference type="ARBA" id="ARBA00023163"/>
    </source>
</evidence>
<dbReference type="PROSITE" id="PS50932">
    <property type="entry name" value="HTH_LACI_2"/>
    <property type="match status" value="1"/>
</dbReference>
<evidence type="ECO:0000256" key="1">
    <source>
        <dbReference type="ARBA" id="ARBA00023015"/>
    </source>
</evidence>
<dbReference type="InterPro" id="IPR046335">
    <property type="entry name" value="LacI/GalR-like_sensor"/>
</dbReference>
<evidence type="ECO:0000256" key="2">
    <source>
        <dbReference type="ARBA" id="ARBA00023125"/>
    </source>
</evidence>
<dbReference type="Proteomes" id="UP000549617">
    <property type="component" value="Unassembled WGS sequence"/>
</dbReference>
<dbReference type="Gene3D" id="3.40.50.2300">
    <property type="match status" value="2"/>
</dbReference>
<dbReference type="GO" id="GO:0000976">
    <property type="term" value="F:transcription cis-regulatory region binding"/>
    <property type="evidence" value="ECO:0007669"/>
    <property type="project" value="TreeGrafter"/>
</dbReference>